<dbReference type="SUPFAM" id="SSF56300">
    <property type="entry name" value="Metallo-dependent phosphatases"/>
    <property type="match status" value="1"/>
</dbReference>
<name>A0ABT6WZT7_9ACTN</name>
<dbReference type="InterPro" id="IPR050884">
    <property type="entry name" value="CNP_phosphodiesterase-III"/>
</dbReference>
<evidence type="ECO:0000259" key="5">
    <source>
        <dbReference type="Pfam" id="PF00149"/>
    </source>
</evidence>
<dbReference type="RefSeq" id="WP_282766721.1">
    <property type="nucleotide sequence ID" value="NZ_JASCTH010000042.1"/>
</dbReference>
<feature type="domain" description="Calcineurin-like phosphoesterase" evidence="5">
    <location>
        <begin position="8"/>
        <end position="190"/>
    </location>
</feature>
<comment type="caution">
    <text evidence="6">The sequence shown here is derived from an EMBL/GenBank/DDBJ whole genome shotgun (WGS) entry which is preliminary data.</text>
</comment>
<dbReference type="Proteomes" id="UP001241758">
    <property type="component" value="Unassembled WGS sequence"/>
</dbReference>
<accession>A0ABT6WZT7</accession>
<dbReference type="PANTHER" id="PTHR42988">
    <property type="entry name" value="PHOSPHOHYDROLASE"/>
    <property type="match status" value="1"/>
</dbReference>
<dbReference type="Pfam" id="PF00149">
    <property type="entry name" value="Metallophos"/>
    <property type="match status" value="1"/>
</dbReference>
<dbReference type="InterPro" id="IPR004843">
    <property type="entry name" value="Calcineurin-like_PHP"/>
</dbReference>
<sequence length="261" mass="28099">MSARPVVVAHLSDLHLGAHDPAAVASVVADVAAARPALTVITGDSTMRARAGEFRQVRELIDRLPGPVLTVTGNHDLPLVSWRRLLRPYARFTRWIDADLDPARDVPGITALGLQSMPRWRWKNGRVTARQAAAVVRILGGSPAADVRVLALHHPPLATGTGRLIGRSRLLEAIRAARVDLVLAGHTHIPDVRVRGRQVFVVAGTAASRRTRGTPCSWSLIRVGPDEVVVRERYLHEGAWRVGRVVRARPGSAGAVSAAAS</sequence>
<dbReference type="EMBL" id="JASCTH010000042">
    <property type="protein sequence ID" value="MDI6105254.1"/>
    <property type="molecule type" value="Genomic_DNA"/>
</dbReference>
<protein>
    <submittedName>
        <fullName evidence="6">Metallophosphoesterase</fullName>
    </submittedName>
</protein>
<evidence type="ECO:0000256" key="2">
    <source>
        <dbReference type="ARBA" id="ARBA00022801"/>
    </source>
</evidence>
<evidence type="ECO:0000313" key="7">
    <source>
        <dbReference type="Proteomes" id="UP001241758"/>
    </source>
</evidence>
<keyword evidence="2" id="KW-0378">Hydrolase</keyword>
<dbReference type="InterPro" id="IPR029052">
    <property type="entry name" value="Metallo-depent_PP-like"/>
</dbReference>
<evidence type="ECO:0000313" key="6">
    <source>
        <dbReference type="EMBL" id="MDI6105254.1"/>
    </source>
</evidence>
<keyword evidence="3" id="KW-0408">Iron</keyword>
<evidence type="ECO:0000256" key="4">
    <source>
        <dbReference type="ARBA" id="ARBA00025742"/>
    </source>
</evidence>
<reference evidence="6 7" key="1">
    <citation type="submission" date="2023-05" db="EMBL/GenBank/DDBJ databases">
        <title>Actinoplanes sp. NEAU-A12 genome sequencing.</title>
        <authorList>
            <person name="Wang Z.-S."/>
        </authorList>
    </citation>
    <scope>NUCLEOTIDE SEQUENCE [LARGE SCALE GENOMIC DNA]</scope>
    <source>
        <strain evidence="6 7">NEAU-A12</strain>
    </source>
</reference>
<dbReference type="PANTHER" id="PTHR42988:SF2">
    <property type="entry name" value="CYCLIC NUCLEOTIDE PHOSPHODIESTERASE CBUA0032-RELATED"/>
    <property type="match status" value="1"/>
</dbReference>
<gene>
    <name evidence="6" type="ORF">QLQ12_42395</name>
</gene>
<proteinExistence type="inferred from homology"/>
<comment type="similarity">
    <text evidence="4">Belongs to the cyclic nucleotide phosphodiesterase class-III family.</text>
</comment>
<evidence type="ECO:0000256" key="3">
    <source>
        <dbReference type="ARBA" id="ARBA00023004"/>
    </source>
</evidence>
<evidence type="ECO:0000256" key="1">
    <source>
        <dbReference type="ARBA" id="ARBA00022723"/>
    </source>
</evidence>
<dbReference type="Gene3D" id="3.60.21.10">
    <property type="match status" value="1"/>
</dbReference>
<keyword evidence="1" id="KW-0479">Metal-binding</keyword>
<keyword evidence="7" id="KW-1185">Reference proteome</keyword>
<organism evidence="6 7">
    <name type="scientific">Actinoplanes sandaracinus</name>
    <dbReference type="NCBI Taxonomy" id="3045177"/>
    <lineage>
        <taxon>Bacteria</taxon>
        <taxon>Bacillati</taxon>
        <taxon>Actinomycetota</taxon>
        <taxon>Actinomycetes</taxon>
        <taxon>Micromonosporales</taxon>
        <taxon>Micromonosporaceae</taxon>
        <taxon>Actinoplanes</taxon>
    </lineage>
</organism>